<comment type="subcellular location">
    <subcellularLocation>
        <location evidence="1">Nucleus</location>
    </subcellularLocation>
</comment>
<accession>A0A1B8GVA4</accession>
<evidence type="ECO:0000256" key="5">
    <source>
        <dbReference type="ARBA" id="ARBA00023163"/>
    </source>
</evidence>
<evidence type="ECO:0000256" key="2">
    <source>
        <dbReference type="ARBA" id="ARBA00008767"/>
    </source>
</evidence>
<dbReference type="InterPro" id="IPR009072">
    <property type="entry name" value="Histone-fold"/>
</dbReference>
<proteinExistence type="inferred from homology"/>
<keyword evidence="6" id="KW-0539">Nucleus</keyword>
<feature type="compositionally biased region" description="Basic and acidic residues" evidence="7">
    <location>
        <begin position="99"/>
        <end position="112"/>
    </location>
</feature>
<evidence type="ECO:0000256" key="6">
    <source>
        <dbReference type="ARBA" id="ARBA00023242"/>
    </source>
</evidence>
<evidence type="ECO:0000313" key="10">
    <source>
        <dbReference type="EMBL" id="OBT99753.1"/>
    </source>
</evidence>
<dbReference type="GO" id="GO:0006367">
    <property type="term" value="P:transcription initiation at RNA polymerase II promoter"/>
    <property type="evidence" value="ECO:0007669"/>
    <property type="project" value="TreeGrafter"/>
</dbReference>
<feature type="domain" description="Transcription factor TFIID subunit 8 C-terminal" evidence="9">
    <location>
        <begin position="271"/>
        <end position="318"/>
    </location>
</feature>
<evidence type="ECO:0000259" key="8">
    <source>
        <dbReference type="Pfam" id="PF07524"/>
    </source>
</evidence>
<reference evidence="10 11" key="1">
    <citation type="submission" date="2016-03" db="EMBL/GenBank/DDBJ databases">
        <title>Comparative genomics of Pseudogymnoascus destructans, the fungus causing white-nose syndrome of bats.</title>
        <authorList>
            <person name="Palmer J.M."/>
            <person name="Drees K.P."/>
            <person name="Foster J.T."/>
            <person name="Lindner D.L."/>
        </authorList>
    </citation>
    <scope>NUCLEOTIDE SEQUENCE [LARGE SCALE GENOMIC DNA]</scope>
    <source>
        <strain evidence="10 11">UAMH 10579</strain>
    </source>
</reference>
<dbReference type="InterPro" id="IPR037818">
    <property type="entry name" value="TAF8"/>
</dbReference>
<dbReference type="Pfam" id="PF10406">
    <property type="entry name" value="TAF8_C"/>
    <property type="match status" value="1"/>
</dbReference>
<comment type="similarity">
    <text evidence="2">Belongs to the TAF8 family.</text>
</comment>
<feature type="domain" description="Bromodomain associated" evidence="8">
    <location>
        <begin position="150"/>
        <end position="216"/>
    </location>
</feature>
<evidence type="ECO:0000256" key="7">
    <source>
        <dbReference type="SAM" id="MobiDB-lite"/>
    </source>
</evidence>
<dbReference type="STRING" id="342668.A0A1B8GVA4"/>
<reference evidence="11" key="2">
    <citation type="journal article" date="2018" name="Nat. Commun.">
        <title>Extreme sensitivity to ultraviolet light in the fungal pathogen causing white-nose syndrome of bats.</title>
        <authorList>
            <person name="Palmer J.M."/>
            <person name="Drees K.P."/>
            <person name="Foster J.T."/>
            <person name="Lindner D.L."/>
        </authorList>
    </citation>
    <scope>NUCLEOTIDE SEQUENCE [LARGE SCALE GENOMIC DNA]</scope>
    <source>
        <strain evidence="11">UAMH 10579</strain>
    </source>
</reference>
<evidence type="ECO:0000313" key="11">
    <source>
        <dbReference type="Proteomes" id="UP000091956"/>
    </source>
</evidence>
<dbReference type="Proteomes" id="UP000091956">
    <property type="component" value="Unassembled WGS sequence"/>
</dbReference>
<dbReference type="OrthoDB" id="2193813at2759"/>
<dbReference type="CDD" id="cd00076">
    <property type="entry name" value="HFD_SF"/>
    <property type="match status" value="1"/>
</dbReference>
<dbReference type="InterPro" id="IPR019473">
    <property type="entry name" value="TFIID_su8_C"/>
</dbReference>
<dbReference type="RefSeq" id="XP_018133486.1">
    <property type="nucleotide sequence ID" value="XM_018271744.2"/>
</dbReference>
<sequence>MSSLRMPGQSASRRDQLSRPGHQIHNYHPREGYGAEAHATTQILGMEEPDIPKGPISPKSIPASRPESVASGGIEDANSPDAPSLPSRKRSSSTQTARRPSEEPAAKRLRTSEAEEAITVTVEPQSVSWDDLITAVPYTKPLFAEEPQYLLERSAALILNHVGFDGASKEALESICAQASAYADKFLSYVTESMLSCRRAQPIPLDYEYALRRHGLTDSLLRPHLKPPVPRSKTQLVFEAQEPEIQDVQVIPELLGQELSGAVDKLTKPFIPKQFPAFPSKHTYKATEVMPDRETDPRKIREKATEASRHGEEALRRLVGVGKVGDQKGVRKSLLKNPAKKHRHELWDLAMQDLKLNTVQAPAAKPELDGSERGILIDAGRKYGRQSTTRAKN</sequence>
<gene>
    <name evidence="10" type="ORF">VE01_02233</name>
</gene>
<dbReference type="AlphaFoldDB" id="A0A1B8GVA4"/>
<evidence type="ECO:0000256" key="3">
    <source>
        <dbReference type="ARBA" id="ARBA00017307"/>
    </source>
</evidence>
<dbReference type="EMBL" id="KV460211">
    <property type="protein sequence ID" value="OBT99753.1"/>
    <property type="molecule type" value="Genomic_DNA"/>
</dbReference>
<dbReference type="Pfam" id="PF07524">
    <property type="entry name" value="Bromo_TP"/>
    <property type="match status" value="1"/>
</dbReference>
<feature type="region of interest" description="Disordered" evidence="7">
    <location>
        <begin position="1"/>
        <end position="112"/>
    </location>
</feature>
<keyword evidence="11" id="KW-1185">Reference proteome</keyword>
<keyword evidence="5" id="KW-0804">Transcription</keyword>
<dbReference type="InterPro" id="IPR006565">
    <property type="entry name" value="BTP"/>
</dbReference>
<dbReference type="GO" id="GO:0005669">
    <property type="term" value="C:transcription factor TFIID complex"/>
    <property type="evidence" value="ECO:0007669"/>
    <property type="project" value="InterPro"/>
</dbReference>
<evidence type="ECO:0000256" key="1">
    <source>
        <dbReference type="ARBA" id="ARBA00004123"/>
    </source>
</evidence>
<evidence type="ECO:0000256" key="4">
    <source>
        <dbReference type="ARBA" id="ARBA00023015"/>
    </source>
</evidence>
<feature type="compositionally biased region" description="Low complexity" evidence="7">
    <location>
        <begin position="53"/>
        <end position="64"/>
    </location>
</feature>
<dbReference type="GO" id="GO:0046982">
    <property type="term" value="F:protein heterodimerization activity"/>
    <property type="evidence" value="ECO:0007669"/>
    <property type="project" value="InterPro"/>
</dbReference>
<organism evidence="10 11">
    <name type="scientific">Pseudogymnoascus verrucosus</name>
    <dbReference type="NCBI Taxonomy" id="342668"/>
    <lineage>
        <taxon>Eukaryota</taxon>
        <taxon>Fungi</taxon>
        <taxon>Dikarya</taxon>
        <taxon>Ascomycota</taxon>
        <taxon>Pezizomycotina</taxon>
        <taxon>Leotiomycetes</taxon>
        <taxon>Thelebolales</taxon>
        <taxon>Thelebolaceae</taxon>
        <taxon>Pseudogymnoascus</taxon>
    </lineage>
</organism>
<keyword evidence="4" id="KW-0805">Transcription regulation</keyword>
<name>A0A1B8GVA4_9PEZI</name>
<dbReference type="PANTHER" id="PTHR46469">
    <property type="entry name" value="TRANSCRIPTION INITIATION FACTOR TFIID SUBUNIT 8"/>
    <property type="match status" value="1"/>
</dbReference>
<dbReference type="Gene3D" id="1.10.20.10">
    <property type="entry name" value="Histone, subunit A"/>
    <property type="match status" value="1"/>
</dbReference>
<evidence type="ECO:0000259" key="9">
    <source>
        <dbReference type="Pfam" id="PF10406"/>
    </source>
</evidence>
<dbReference type="PANTHER" id="PTHR46469:SF1">
    <property type="entry name" value="TRANSCRIPTION INITIATION FACTOR TFIID SUBUNIT 8"/>
    <property type="match status" value="1"/>
</dbReference>
<protein>
    <recommendedName>
        <fullName evidence="3">Transcription initiation factor TFIID subunit 8</fullName>
    </recommendedName>
</protein>
<dbReference type="CDD" id="cd08049">
    <property type="entry name" value="TAF8"/>
    <property type="match status" value="1"/>
</dbReference>
<dbReference type="GeneID" id="28835619"/>